<organism evidence="1 2">
    <name type="scientific">Prorocentrum cordatum</name>
    <dbReference type="NCBI Taxonomy" id="2364126"/>
    <lineage>
        <taxon>Eukaryota</taxon>
        <taxon>Sar</taxon>
        <taxon>Alveolata</taxon>
        <taxon>Dinophyceae</taxon>
        <taxon>Prorocentrales</taxon>
        <taxon>Prorocentraceae</taxon>
        <taxon>Prorocentrum</taxon>
    </lineage>
</organism>
<reference evidence="1" key="1">
    <citation type="submission" date="2023-10" db="EMBL/GenBank/DDBJ databases">
        <authorList>
            <person name="Chen Y."/>
            <person name="Shah S."/>
            <person name="Dougan E. K."/>
            <person name="Thang M."/>
            <person name="Chan C."/>
        </authorList>
    </citation>
    <scope>NUCLEOTIDE SEQUENCE [LARGE SCALE GENOMIC DNA]</scope>
</reference>
<comment type="caution">
    <text evidence="1">The sequence shown here is derived from an EMBL/GenBank/DDBJ whole genome shotgun (WGS) entry which is preliminary data.</text>
</comment>
<accession>A0ABN9V4L6</accession>
<evidence type="ECO:0000313" key="2">
    <source>
        <dbReference type="Proteomes" id="UP001189429"/>
    </source>
</evidence>
<name>A0ABN9V4L6_9DINO</name>
<sequence>MLMPTGADAGALLLAEYVAVRSKIKLLSSTFMGKTNSVWQTSASGSAPGQPLSFADAVRMTFCHHVTKEKVKGLVPEDPLVQEAKRFVRAVAPKKLPEWVVLGTVCVGLVTRCVPWMRHAAAFFLNSRAVDIFELVSTFNGGEQMSGMALEFTSLRFVPRRYLKSGSCLVPTRDVNKITSSTVLGFFKAFRDASYELPLTRQGVIDLVAQVFPRSWRLNVSHFLRWLALLGFTTSAASDEGDDRRGKL</sequence>
<dbReference type="Proteomes" id="UP001189429">
    <property type="component" value="Unassembled WGS sequence"/>
</dbReference>
<protein>
    <submittedName>
        <fullName evidence="1">Uncharacterized protein</fullName>
    </submittedName>
</protein>
<gene>
    <name evidence="1" type="ORF">PCOR1329_LOCUS53903</name>
</gene>
<proteinExistence type="predicted"/>
<evidence type="ECO:0000313" key="1">
    <source>
        <dbReference type="EMBL" id="CAK0866804.1"/>
    </source>
</evidence>
<dbReference type="EMBL" id="CAUYUJ010016577">
    <property type="protein sequence ID" value="CAK0866804.1"/>
    <property type="molecule type" value="Genomic_DNA"/>
</dbReference>
<keyword evidence="2" id="KW-1185">Reference proteome</keyword>